<dbReference type="STRING" id="554065.E1ZR10"/>
<reference evidence="3 4" key="1">
    <citation type="journal article" date="2010" name="Plant Cell">
        <title>The Chlorella variabilis NC64A genome reveals adaptation to photosymbiosis, coevolution with viruses, and cryptic sex.</title>
        <authorList>
            <person name="Blanc G."/>
            <person name="Duncan G."/>
            <person name="Agarkova I."/>
            <person name="Borodovsky M."/>
            <person name="Gurnon J."/>
            <person name="Kuo A."/>
            <person name="Lindquist E."/>
            <person name="Lucas S."/>
            <person name="Pangilinan J."/>
            <person name="Polle J."/>
            <person name="Salamov A."/>
            <person name="Terry A."/>
            <person name="Yamada T."/>
            <person name="Dunigan D.D."/>
            <person name="Grigoriev I.V."/>
            <person name="Claverie J.M."/>
            <person name="Van Etten J.L."/>
        </authorList>
    </citation>
    <scope>NUCLEOTIDE SEQUENCE [LARGE SCALE GENOMIC DNA]</scope>
    <source>
        <strain evidence="3 4">NC64A</strain>
    </source>
</reference>
<dbReference type="KEGG" id="cvr:CHLNCDRAFT_54899"/>
<name>E1ZR10_CHLVA</name>
<feature type="compositionally biased region" description="Acidic residues" evidence="1">
    <location>
        <begin position="277"/>
        <end position="301"/>
    </location>
</feature>
<dbReference type="Gene3D" id="3.10.110.10">
    <property type="entry name" value="Ubiquitin Conjugating Enzyme"/>
    <property type="match status" value="1"/>
</dbReference>
<dbReference type="OrthoDB" id="1893773at2759"/>
<dbReference type="GeneID" id="17351140"/>
<gene>
    <name evidence="3" type="ORF">CHLNCDRAFT_54899</name>
</gene>
<evidence type="ECO:0000259" key="2">
    <source>
        <dbReference type="PROSITE" id="PS50127"/>
    </source>
</evidence>
<organism evidence="4">
    <name type="scientific">Chlorella variabilis</name>
    <name type="common">Green alga</name>
    <dbReference type="NCBI Taxonomy" id="554065"/>
    <lineage>
        <taxon>Eukaryota</taxon>
        <taxon>Viridiplantae</taxon>
        <taxon>Chlorophyta</taxon>
        <taxon>core chlorophytes</taxon>
        <taxon>Trebouxiophyceae</taxon>
        <taxon>Chlorellales</taxon>
        <taxon>Chlorellaceae</taxon>
        <taxon>Chlorella clade</taxon>
        <taxon>Chlorella</taxon>
    </lineage>
</organism>
<accession>E1ZR10</accession>
<dbReference type="SMART" id="SM00212">
    <property type="entry name" value="UBCc"/>
    <property type="match status" value="1"/>
</dbReference>
<dbReference type="SUPFAM" id="SSF54495">
    <property type="entry name" value="UBC-like"/>
    <property type="match status" value="1"/>
</dbReference>
<dbReference type="InterPro" id="IPR003325">
    <property type="entry name" value="TerD"/>
</dbReference>
<proteinExistence type="predicted"/>
<protein>
    <recommendedName>
        <fullName evidence="2">UBC core domain-containing protein</fullName>
    </recommendedName>
</protein>
<dbReference type="RefSeq" id="XP_005843748.1">
    <property type="nucleotide sequence ID" value="XM_005843686.1"/>
</dbReference>
<dbReference type="InterPro" id="IPR050113">
    <property type="entry name" value="Ub_conjugating_enzyme"/>
</dbReference>
<sequence>MARHVAIRRLLNDLKEVLEHPQPDAAALPTEDDLMVWHANLRTQEGPLAGLALHALLLFSDDYPARGPAIRLFHALPHPNIALHLSPSQQCHGASYRVALWNCNPSLDQWNPAYSVLSTLALLSSFLFDPDLLYDARKISFEAATRAAAGLDLKGHPHTGALPFPPFPTPEQASLAPRLRLMDVRRPPVNRDLMSAHSEVQPLKATTVKAATLTAATPKAGPHGGEVWTLVSAKRGVKASVADMAASAADPTAALASSLSLSSWGPASSGFDLLSGLEEEREEEEEEGGHTSEEEEPEEEAAAPTTESGIQSERLLDPSILEASHTSLIGGVMALHHERLEAQLGERAARLALHADAIRGAADHRVAAVEGASAGPAFDVLTPDALAQVLLRMEARDVAALGATCRGLRAACGDGEVWHALLHRAFPASALRCCALADYRVAYELEASGAVPELSCFFSRASFETEVLGFAYQFTVNPKTGAADYIMPTSPDLVAVEAVAAGLVARDAGGTDIQGAIPAYITQDHFHRALPFLPRVLRQLCPAHARPGPEQWLTVLPTMLNTCAVLLADHGTAASERALNTYCGLHRLLLALCDHHGLWERAEQRLQRFLSCEAHRTKSQAPSLGNLVPLLAVSRQHDWRQVLPVVLSEAVDRQVLWVCKADRTMVSRYKVPPRRGGVDAQLMQVFFEASAVSLRLLMFHAAFLSLVARPRRQSIGEVMYRLDSSFGRPGAGLRRRFQAAVQQILECDSLDQALQVMGMVRMSPEAWTGRLRQSWLKSLAKGYHTPRTKWDRIQARGVSRILLRGQQYSAPPNLAAIEVDERWHSKTSDDFTYLDASCLVYGRRRGAPQGATLELLEAIDYSNTRSTNGAGAVRHSGDMVHSDSGQHTITISLRSLPPRVEALYLTMSAWAGKMLTDIDQPYIRYGIGYHMPAAAARQLPPLLLLVAGPG</sequence>
<dbReference type="InterPro" id="IPR000608">
    <property type="entry name" value="UBC"/>
</dbReference>
<dbReference type="InParanoid" id="E1ZR10"/>
<evidence type="ECO:0000313" key="3">
    <source>
        <dbReference type="EMBL" id="EFN51646.1"/>
    </source>
</evidence>
<evidence type="ECO:0000256" key="1">
    <source>
        <dbReference type="SAM" id="MobiDB-lite"/>
    </source>
</evidence>
<dbReference type="eggNOG" id="KOG0419">
    <property type="taxonomic scope" value="Eukaryota"/>
</dbReference>
<feature type="domain" description="UBC core" evidence="2">
    <location>
        <begin position="5"/>
        <end position="169"/>
    </location>
</feature>
<dbReference type="SUPFAM" id="SSF81383">
    <property type="entry name" value="F-box domain"/>
    <property type="match status" value="1"/>
</dbReference>
<dbReference type="CDD" id="cd06974">
    <property type="entry name" value="TerD_like"/>
    <property type="match status" value="1"/>
</dbReference>
<dbReference type="Pfam" id="PF00179">
    <property type="entry name" value="UQ_con"/>
    <property type="match status" value="1"/>
</dbReference>
<dbReference type="AlphaFoldDB" id="E1ZR10"/>
<keyword evidence="4" id="KW-1185">Reference proteome</keyword>
<dbReference type="CDD" id="cd23955">
    <property type="entry name" value="UBCc_invertebrate"/>
    <property type="match status" value="1"/>
</dbReference>
<dbReference type="EMBL" id="GL433861">
    <property type="protein sequence ID" value="EFN51646.1"/>
    <property type="molecule type" value="Genomic_DNA"/>
</dbReference>
<dbReference type="Gene3D" id="2.60.60.30">
    <property type="entry name" value="sav2460 like domains"/>
    <property type="match status" value="1"/>
</dbReference>
<evidence type="ECO:0000313" key="4">
    <source>
        <dbReference type="Proteomes" id="UP000008141"/>
    </source>
</evidence>
<feature type="region of interest" description="Disordered" evidence="1">
    <location>
        <begin position="276"/>
        <end position="311"/>
    </location>
</feature>
<dbReference type="OMA" id="NFAGSEM"/>
<dbReference type="InterPro" id="IPR016135">
    <property type="entry name" value="UBQ-conjugating_enzyme/RWD"/>
</dbReference>
<dbReference type="InterPro" id="IPR036047">
    <property type="entry name" value="F-box-like_dom_sf"/>
</dbReference>
<dbReference type="PANTHER" id="PTHR24067">
    <property type="entry name" value="UBIQUITIN-CONJUGATING ENZYME E2"/>
    <property type="match status" value="1"/>
</dbReference>
<dbReference type="Proteomes" id="UP000008141">
    <property type="component" value="Unassembled WGS sequence"/>
</dbReference>
<dbReference type="PROSITE" id="PS50127">
    <property type="entry name" value="UBC_2"/>
    <property type="match status" value="1"/>
</dbReference>